<keyword evidence="3" id="KW-1133">Transmembrane helix</keyword>
<proteinExistence type="predicted"/>
<organism evidence="6 7">
    <name type="scientific">Lepeophtheirus salmonis</name>
    <name type="common">Salmon louse</name>
    <name type="synonym">Caligus salmonis</name>
    <dbReference type="NCBI Taxonomy" id="72036"/>
    <lineage>
        <taxon>Eukaryota</taxon>
        <taxon>Metazoa</taxon>
        <taxon>Ecdysozoa</taxon>
        <taxon>Arthropoda</taxon>
        <taxon>Crustacea</taxon>
        <taxon>Multicrustacea</taxon>
        <taxon>Hexanauplia</taxon>
        <taxon>Copepoda</taxon>
        <taxon>Siphonostomatoida</taxon>
        <taxon>Caligidae</taxon>
        <taxon>Lepeophtheirus</taxon>
    </lineage>
</organism>
<dbReference type="PANTHER" id="PTHR22950:SF677">
    <property type="entry name" value="AMINO ACID TRANSPORTER TRANSMEMBRANE DOMAIN-CONTAINING PROTEIN"/>
    <property type="match status" value="1"/>
</dbReference>
<dbReference type="GO" id="GO:0005774">
    <property type="term" value="C:vacuolar membrane"/>
    <property type="evidence" value="ECO:0007669"/>
    <property type="project" value="TreeGrafter"/>
</dbReference>
<evidence type="ECO:0000259" key="5">
    <source>
        <dbReference type="Pfam" id="PF01490"/>
    </source>
</evidence>
<reference evidence="6" key="1">
    <citation type="submission" date="2021-02" db="EMBL/GenBank/DDBJ databases">
        <authorList>
            <person name="Bekaert M."/>
        </authorList>
    </citation>
    <scope>NUCLEOTIDE SEQUENCE</scope>
    <source>
        <strain evidence="6">IoA-00</strain>
    </source>
</reference>
<feature type="domain" description="Amino acid transporter transmembrane" evidence="5">
    <location>
        <begin position="21"/>
        <end position="164"/>
    </location>
</feature>
<keyword evidence="7" id="KW-1185">Reference proteome</keyword>
<dbReference type="AlphaFoldDB" id="A0A7R8D043"/>
<dbReference type="Pfam" id="PF01490">
    <property type="entry name" value="Aa_trans"/>
    <property type="match status" value="1"/>
</dbReference>
<evidence type="ECO:0000256" key="1">
    <source>
        <dbReference type="ARBA" id="ARBA00004141"/>
    </source>
</evidence>
<dbReference type="PANTHER" id="PTHR22950">
    <property type="entry name" value="AMINO ACID TRANSPORTER"/>
    <property type="match status" value="1"/>
</dbReference>
<evidence type="ECO:0000256" key="3">
    <source>
        <dbReference type="ARBA" id="ARBA00022989"/>
    </source>
</evidence>
<keyword evidence="2" id="KW-0812">Transmembrane</keyword>
<dbReference type="EMBL" id="HG994585">
    <property type="protein sequence ID" value="CAF2980617.1"/>
    <property type="molecule type" value="Genomic_DNA"/>
</dbReference>
<dbReference type="Proteomes" id="UP000675881">
    <property type="component" value="Chromosome 6"/>
</dbReference>
<keyword evidence="4" id="KW-0472">Membrane</keyword>
<name>A0A7R8D043_LEPSM</name>
<protein>
    <submittedName>
        <fullName evidence="6">SLC36A</fullName>
    </submittedName>
</protein>
<evidence type="ECO:0000313" key="7">
    <source>
        <dbReference type="Proteomes" id="UP000675881"/>
    </source>
</evidence>
<dbReference type="InterPro" id="IPR013057">
    <property type="entry name" value="AA_transpt_TM"/>
</dbReference>
<accession>A0A7R8D043</accession>
<evidence type="ECO:0000256" key="2">
    <source>
        <dbReference type="ARBA" id="ARBA00022692"/>
    </source>
</evidence>
<comment type="subcellular location">
    <subcellularLocation>
        <location evidence="1">Membrane</location>
        <topology evidence="1">Multi-pass membrane protein</topology>
    </subcellularLocation>
</comment>
<dbReference type="GO" id="GO:0015179">
    <property type="term" value="F:L-amino acid transmembrane transporter activity"/>
    <property type="evidence" value="ECO:0007669"/>
    <property type="project" value="TreeGrafter"/>
</dbReference>
<evidence type="ECO:0000313" key="6">
    <source>
        <dbReference type="EMBL" id="CAF2980617.1"/>
    </source>
</evidence>
<sequence>MGHKVKADPGGEGGDPRIRIVSNIFISFLGAGVLGLPYAFKESGLLEGAIVMTFVSIISVKAMLLIVDAKYLILAGRKHGLIKEVINDEISYSDVGDAAFGHAGRLTIDTALLVSQLGFCCAYLIFISETLSSYFTVISKTQCLFLMLPPLFGLTLIKDLSQFSSF</sequence>
<evidence type="ECO:0000256" key="4">
    <source>
        <dbReference type="ARBA" id="ARBA00023136"/>
    </source>
</evidence>
<dbReference type="OrthoDB" id="1684102at2759"/>
<gene>
    <name evidence="6" type="ORF">LSAA_11667</name>
</gene>